<dbReference type="Proteomes" id="UP000018467">
    <property type="component" value="Unassembled WGS sequence"/>
</dbReference>
<dbReference type="PROSITE" id="PS00615">
    <property type="entry name" value="C_TYPE_LECTIN_1"/>
    <property type="match status" value="1"/>
</dbReference>
<dbReference type="PANTHER" id="PTHR45784">
    <property type="entry name" value="C-TYPE LECTIN DOMAIN FAMILY 20 MEMBER A-RELATED"/>
    <property type="match status" value="1"/>
</dbReference>
<evidence type="ECO:0000313" key="4">
    <source>
        <dbReference type="Proteomes" id="UP000018467"/>
    </source>
</evidence>
<protein>
    <recommendedName>
        <fullName evidence="2">C-type lectin domain-containing protein</fullName>
    </recommendedName>
</protein>
<proteinExistence type="predicted"/>
<dbReference type="InterPro" id="IPR001304">
    <property type="entry name" value="C-type_lectin-like"/>
</dbReference>
<reference evidence="3" key="4">
    <citation type="submission" date="2025-09" db="UniProtKB">
        <authorList>
            <consortium name="Ensembl"/>
        </authorList>
    </citation>
    <scope>IDENTIFICATION</scope>
</reference>
<dbReference type="InterPro" id="IPR018378">
    <property type="entry name" value="C-type_lectin_CS"/>
</dbReference>
<dbReference type="AlphaFoldDB" id="A0A3B1KIE7"/>
<reference evidence="3" key="3">
    <citation type="submission" date="2025-08" db="UniProtKB">
        <authorList>
            <consortium name="Ensembl"/>
        </authorList>
    </citation>
    <scope>IDENTIFICATION</scope>
</reference>
<dbReference type="Ensembl" id="ENSAMXT00000032746.1">
    <property type="protein sequence ID" value="ENSAMXP00000053805.1"/>
    <property type="gene ID" value="ENSAMXG00000029972.1"/>
</dbReference>
<reference evidence="4" key="2">
    <citation type="journal article" date="2014" name="Nat. Commun.">
        <title>The cavefish genome reveals candidate genes for eye loss.</title>
        <authorList>
            <person name="McGaugh S.E."/>
            <person name="Gross J.B."/>
            <person name="Aken B."/>
            <person name="Blin M."/>
            <person name="Borowsky R."/>
            <person name="Chalopin D."/>
            <person name="Hinaux H."/>
            <person name="Jeffery W.R."/>
            <person name="Keene A."/>
            <person name="Ma L."/>
            <person name="Minx P."/>
            <person name="Murphy D."/>
            <person name="O'Quin K.E."/>
            <person name="Retaux S."/>
            <person name="Rohner N."/>
            <person name="Searle S.M."/>
            <person name="Stahl B.A."/>
            <person name="Tabin C."/>
            <person name="Volff J.N."/>
            <person name="Yoshizawa M."/>
            <person name="Warren W.C."/>
        </authorList>
    </citation>
    <scope>NUCLEOTIDE SEQUENCE [LARGE SCALE GENOMIC DNA]</scope>
    <source>
        <strain evidence="4">female</strain>
    </source>
</reference>
<dbReference type="SUPFAM" id="SSF56436">
    <property type="entry name" value="C-type lectin-like"/>
    <property type="match status" value="1"/>
</dbReference>
<keyword evidence="1" id="KW-1015">Disulfide bond</keyword>
<dbReference type="Pfam" id="PF00059">
    <property type="entry name" value="Lectin_C"/>
    <property type="match status" value="1"/>
</dbReference>
<accession>A0A3B1KIE7</accession>
<keyword evidence="4" id="KW-1185">Reference proteome</keyword>
<evidence type="ECO:0000256" key="1">
    <source>
        <dbReference type="ARBA" id="ARBA00023157"/>
    </source>
</evidence>
<evidence type="ECO:0000313" key="3">
    <source>
        <dbReference type="Ensembl" id="ENSAMXP00000053805.1"/>
    </source>
</evidence>
<dbReference type="Gene3D" id="3.10.100.10">
    <property type="entry name" value="Mannose-Binding Protein A, subunit A"/>
    <property type="match status" value="1"/>
</dbReference>
<organism evidence="3 4">
    <name type="scientific">Astyanax mexicanus</name>
    <name type="common">Blind cave fish</name>
    <name type="synonym">Astyanax fasciatus mexicanus</name>
    <dbReference type="NCBI Taxonomy" id="7994"/>
    <lineage>
        <taxon>Eukaryota</taxon>
        <taxon>Metazoa</taxon>
        <taxon>Chordata</taxon>
        <taxon>Craniata</taxon>
        <taxon>Vertebrata</taxon>
        <taxon>Euteleostomi</taxon>
        <taxon>Actinopterygii</taxon>
        <taxon>Neopterygii</taxon>
        <taxon>Teleostei</taxon>
        <taxon>Ostariophysi</taxon>
        <taxon>Characiformes</taxon>
        <taxon>Characoidei</taxon>
        <taxon>Acestrorhamphidae</taxon>
        <taxon>Acestrorhamphinae</taxon>
        <taxon>Astyanax</taxon>
    </lineage>
</organism>
<sequence>TEVDQKWLPIMTGSDRYIFINEKKIWSEAQSYCRANHTDLASVRNQTENKQISEKLNFERNVWIGLFKDTWEWSDQSSSSFRYWKSNPGGIENCTTVSVNDQGLWRDQNCNMVSPFICHEGELHYT</sequence>
<dbReference type="PANTHER" id="PTHR45784:SF3">
    <property type="entry name" value="C-TYPE LECTIN DOMAIN FAMILY 4 MEMBER K-LIKE-RELATED"/>
    <property type="match status" value="1"/>
</dbReference>
<dbReference type="InterPro" id="IPR016186">
    <property type="entry name" value="C-type_lectin-like/link_sf"/>
</dbReference>
<dbReference type="InParanoid" id="A0A3B1KIE7"/>
<dbReference type="PROSITE" id="PS50041">
    <property type="entry name" value="C_TYPE_LECTIN_2"/>
    <property type="match status" value="1"/>
</dbReference>
<dbReference type="InterPro" id="IPR016187">
    <property type="entry name" value="CTDL_fold"/>
</dbReference>
<reference evidence="4" key="1">
    <citation type="submission" date="2013-03" db="EMBL/GenBank/DDBJ databases">
        <authorList>
            <person name="Jeffery W."/>
            <person name="Warren W."/>
            <person name="Wilson R.K."/>
        </authorList>
    </citation>
    <scope>NUCLEOTIDE SEQUENCE</scope>
    <source>
        <strain evidence="4">female</strain>
    </source>
</reference>
<dbReference type="GeneTree" id="ENSGT01100000263473"/>
<evidence type="ECO:0000259" key="2">
    <source>
        <dbReference type="PROSITE" id="PS50041"/>
    </source>
</evidence>
<feature type="domain" description="C-type lectin" evidence="2">
    <location>
        <begin position="12"/>
        <end position="119"/>
    </location>
</feature>
<dbReference type="SMART" id="SM00034">
    <property type="entry name" value="CLECT"/>
    <property type="match status" value="1"/>
</dbReference>
<name>A0A3B1KIE7_ASTMX</name>